<keyword evidence="1" id="KW-0472">Membrane</keyword>
<organism evidence="2 3">
    <name type="scientific">Chryseobacterium arachidis</name>
    <dbReference type="NCBI Taxonomy" id="1416778"/>
    <lineage>
        <taxon>Bacteria</taxon>
        <taxon>Pseudomonadati</taxon>
        <taxon>Bacteroidota</taxon>
        <taxon>Flavobacteriia</taxon>
        <taxon>Flavobacteriales</taxon>
        <taxon>Weeksellaceae</taxon>
        <taxon>Chryseobacterium group</taxon>
        <taxon>Chryseobacterium</taxon>
    </lineage>
</organism>
<gene>
    <name evidence="2" type="ORF">SAMN05443633_11283</name>
</gene>
<accession>A0A1M5ID12</accession>
<reference evidence="3" key="1">
    <citation type="submission" date="2016-11" db="EMBL/GenBank/DDBJ databases">
        <authorList>
            <person name="Varghese N."/>
            <person name="Submissions S."/>
        </authorList>
    </citation>
    <scope>NUCLEOTIDE SEQUENCE [LARGE SCALE GENOMIC DNA]</scope>
    <source>
        <strain evidence="3">DSM 27619</strain>
    </source>
</reference>
<dbReference type="STRING" id="1416778.SAMN05443633_11283"/>
<dbReference type="Proteomes" id="UP000184518">
    <property type="component" value="Unassembled WGS sequence"/>
</dbReference>
<evidence type="ECO:0000256" key="1">
    <source>
        <dbReference type="SAM" id="Phobius"/>
    </source>
</evidence>
<name>A0A1M5ID12_9FLAO</name>
<evidence type="ECO:0000313" key="2">
    <source>
        <dbReference type="EMBL" id="SHG25790.1"/>
    </source>
</evidence>
<dbReference type="AlphaFoldDB" id="A0A1M5ID12"/>
<dbReference type="EMBL" id="FQUT01000012">
    <property type="protein sequence ID" value="SHG25790.1"/>
    <property type="molecule type" value="Genomic_DNA"/>
</dbReference>
<sequence length="208" mass="24604">MNNLEISAFIAAKKKSRMYIEREIQAAQNLLDDMKAQKPVRWYHNFYYVLKRIFFISLASLAFLILVSTFMAPDQYRRYFDEHYDEVVTEFLNDNFGTHSEVMVSETSATDQKIIRTKATKEIRADLQNKLVNQVYDISITTLQILFVVFTIAFWYIARLTRQIHLKNRQILAHYQVNLNLLDLYSEVVNEQKYEIDFLTAATGKNNY</sequence>
<keyword evidence="1" id="KW-1133">Transmembrane helix</keyword>
<protein>
    <submittedName>
        <fullName evidence="2">Uncharacterized protein</fullName>
    </submittedName>
</protein>
<keyword evidence="1" id="KW-0812">Transmembrane</keyword>
<feature type="transmembrane region" description="Helical" evidence="1">
    <location>
        <begin position="53"/>
        <end position="72"/>
    </location>
</feature>
<keyword evidence="3" id="KW-1185">Reference proteome</keyword>
<feature type="transmembrane region" description="Helical" evidence="1">
    <location>
        <begin position="138"/>
        <end position="158"/>
    </location>
</feature>
<evidence type="ECO:0000313" key="3">
    <source>
        <dbReference type="Proteomes" id="UP000184518"/>
    </source>
</evidence>
<proteinExistence type="predicted"/>